<proteinExistence type="inferred from homology"/>
<dbReference type="GO" id="GO:0005875">
    <property type="term" value="C:microtubule associated complex"/>
    <property type="evidence" value="ECO:0007669"/>
    <property type="project" value="TreeGrafter"/>
</dbReference>
<dbReference type="InterPro" id="IPR036961">
    <property type="entry name" value="Kinesin_motor_dom_sf"/>
</dbReference>
<keyword evidence="4" id="KW-0963">Cytoplasm</keyword>
<protein>
    <submittedName>
        <fullName evidence="9">(spotted green pufferfish) hypothetical protein</fullName>
    </submittedName>
</protein>
<dbReference type="GO" id="GO:0003777">
    <property type="term" value="F:microtubule motor activity"/>
    <property type="evidence" value="ECO:0007669"/>
    <property type="project" value="InterPro"/>
</dbReference>
<evidence type="ECO:0000256" key="2">
    <source>
        <dbReference type="ARBA" id="ARBA00022741"/>
    </source>
</evidence>
<evidence type="ECO:0000256" key="5">
    <source>
        <dbReference type="PROSITE-ProRule" id="PRU00283"/>
    </source>
</evidence>
<evidence type="ECO:0000313" key="9">
    <source>
        <dbReference type="EMBL" id="CAF94923.1"/>
    </source>
</evidence>
<keyword evidence="4" id="KW-0206">Cytoskeleton</keyword>
<dbReference type="PANTHER" id="PTHR47969:SF25">
    <property type="entry name" value="KINESIN MOTOR DOMAIN-CONTAINING PROTEIN"/>
    <property type="match status" value="1"/>
</dbReference>
<evidence type="ECO:0000256" key="7">
    <source>
        <dbReference type="SAM" id="MobiDB-lite"/>
    </source>
</evidence>
<comment type="subcellular location">
    <subcellularLocation>
        <location evidence="1">Cytoplasm</location>
        <location evidence="1">Cytoskeleton</location>
    </subcellularLocation>
</comment>
<reference evidence="9" key="2">
    <citation type="submission" date="2004-02" db="EMBL/GenBank/DDBJ databases">
        <authorList>
            <consortium name="Genoscope"/>
            <consortium name="Whitehead Institute Centre for Genome Research"/>
        </authorList>
    </citation>
    <scope>NUCLEOTIDE SEQUENCE</scope>
</reference>
<sequence>MSEVNIQVAVRIRPLLPKEVLLHHSECVKVVPGSAQVVVNPDRLFTFDHAFGPSASQDEVYRSCIQPMVRSLMDGYNATVFCYGETGSGKTYTISGGSQDDEGGIIEHVARDLFGCLDERLKNNDNDVATVHVSYLELYMEEVRDLLDLPINQKGLAVRDDVNGNTVVAGARESAVNSAEELLSLVEMSSAARQTCTTGMNDKSSRSHTVLTILITQHCNNKLNTICSSKFCLVDLAGTDYIHAKQVREKEKLKASETKKRLRDLSVIMGMKKDFIKELVKTEKELKALLTHSRYSREGRDDVLQTLSMHGQQIQAQVYSSVQHMKKQRAELQARLRQIEETSNNSQTTNLNLGEDLLRVSMSLDSLERSSTELQSRDSTNTKSQEEERQMLRKKRDTLQAQLKDSRVLSVQEEESLVLLEEDREALDAALEFENSCIQERQKRLNTNSSSNRCPDTEPDQLAAVIRKIRRLSATEASDLLIKYFNKVICLRETLQNVHLRCEELELVVREREMMVNKMDSDRQRLTLDADRRLTQLQRDHQINIQQLLQKLKGEETEGAM</sequence>
<dbReference type="GO" id="GO:0007052">
    <property type="term" value="P:mitotic spindle organization"/>
    <property type="evidence" value="ECO:0007669"/>
    <property type="project" value="TreeGrafter"/>
</dbReference>
<dbReference type="OrthoDB" id="3176171at2759"/>
<dbReference type="KEGG" id="tng:GSTEN00011357G001"/>
<dbReference type="AlphaFoldDB" id="Q4SWQ9"/>
<dbReference type="Pfam" id="PF00225">
    <property type="entry name" value="Kinesin"/>
    <property type="match status" value="1"/>
</dbReference>
<accession>Q4SWQ9</accession>
<comment type="caution">
    <text evidence="9">The sequence shown here is derived from an EMBL/GenBank/DDBJ whole genome shotgun (WGS) entry which is preliminary data.</text>
</comment>
<evidence type="ECO:0000256" key="1">
    <source>
        <dbReference type="ARBA" id="ARBA00004245"/>
    </source>
</evidence>
<dbReference type="GO" id="GO:0007018">
    <property type="term" value="P:microtubule-based movement"/>
    <property type="evidence" value="ECO:0007669"/>
    <property type="project" value="InterPro"/>
</dbReference>
<dbReference type="InterPro" id="IPR001752">
    <property type="entry name" value="Kinesin_motor_dom"/>
</dbReference>
<dbReference type="InterPro" id="IPR027640">
    <property type="entry name" value="Kinesin-like_fam"/>
</dbReference>
<dbReference type="SUPFAM" id="SSF52540">
    <property type="entry name" value="P-loop containing nucleoside triphosphate hydrolases"/>
    <property type="match status" value="1"/>
</dbReference>
<dbReference type="Gene3D" id="3.40.850.10">
    <property type="entry name" value="Kinesin motor domain"/>
    <property type="match status" value="1"/>
</dbReference>
<gene>
    <name evidence="9" type="ORF">GSTENG00011357001</name>
</gene>
<comment type="similarity">
    <text evidence="5">Belongs to the TRAFAC class myosin-kinesin ATPase superfamily. Kinesin family.</text>
</comment>
<organism evidence="9">
    <name type="scientific">Tetraodon nigroviridis</name>
    <name type="common">Spotted green pufferfish</name>
    <name type="synonym">Chelonodon nigroviridis</name>
    <dbReference type="NCBI Taxonomy" id="99883"/>
    <lineage>
        <taxon>Eukaryota</taxon>
        <taxon>Metazoa</taxon>
        <taxon>Chordata</taxon>
        <taxon>Craniata</taxon>
        <taxon>Vertebrata</taxon>
        <taxon>Euteleostomi</taxon>
        <taxon>Actinopterygii</taxon>
        <taxon>Neopterygii</taxon>
        <taxon>Teleostei</taxon>
        <taxon>Neoteleostei</taxon>
        <taxon>Acanthomorphata</taxon>
        <taxon>Eupercaria</taxon>
        <taxon>Tetraodontiformes</taxon>
        <taxon>Tetradontoidea</taxon>
        <taxon>Tetraodontidae</taxon>
        <taxon>Tetraodon</taxon>
    </lineage>
</organism>
<dbReference type="GO" id="GO:0005524">
    <property type="term" value="F:ATP binding"/>
    <property type="evidence" value="ECO:0007669"/>
    <property type="project" value="UniProtKB-UniRule"/>
</dbReference>
<evidence type="ECO:0000259" key="8">
    <source>
        <dbReference type="PROSITE" id="PS50067"/>
    </source>
</evidence>
<name>Q4SWQ9_TETNG</name>
<feature type="domain" description="Kinesin motor" evidence="8">
    <location>
        <begin position="5"/>
        <end position="238"/>
    </location>
</feature>
<dbReference type="EMBL" id="CAAE01013545">
    <property type="protein sequence ID" value="CAF94923.1"/>
    <property type="molecule type" value="Genomic_DNA"/>
</dbReference>
<evidence type="ECO:0000256" key="6">
    <source>
        <dbReference type="SAM" id="Coils"/>
    </source>
</evidence>
<keyword evidence="2 5" id="KW-0547">Nucleotide-binding</keyword>
<dbReference type="PROSITE" id="PS50067">
    <property type="entry name" value="KINESIN_MOTOR_2"/>
    <property type="match status" value="1"/>
</dbReference>
<dbReference type="PRINTS" id="PR00380">
    <property type="entry name" value="KINESINHEAVY"/>
</dbReference>
<dbReference type="PANTHER" id="PTHR47969">
    <property type="entry name" value="CHROMOSOME-ASSOCIATED KINESIN KIF4A-RELATED"/>
    <property type="match status" value="1"/>
</dbReference>
<feature type="binding site" evidence="5">
    <location>
        <begin position="84"/>
        <end position="91"/>
    </location>
    <ligand>
        <name>ATP</name>
        <dbReference type="ChEBI" id="CHEBI:30616"/>
    </ligand>
</feature>
<dbReference type="GO" id="GO:0008017">
    <property type="term" value="F:microtubule binding"/>
    <property type="evidence" value="ECO:0007669"/>
    <property type="project" value="InterPro"/>
</dbReference>
<dbReference type="InterPro" id="IPR027417">
    <property type="entry name" value="P-loop_NTPase"/>
</dbReference>
<dbReference type="SMART" id="SM00129">
    <property type="entry name" value="KISc"/>
    <property type="match status" value="1"/>
</dbReference>
<feature type="compositionally biased region" description="Polar residues" evidence="7">
    <location>
        <begin position="372"/>
        <end position="383"/>
    </location>
</feature>
<keyword evidence="6" id="KW-0175">Coiled coil</keyword>
<evidence type="ECO:0000256" key="3">
    <source>
        <dbReference type="ARBA" id="ARBA00022840"/>
    </source>
</evidence>
<keyword evidence="3 5" id="KW-0067">ATP-binding</keyword>
<keyword evidence="5" id="KW-0505">Motor protein</keyword>
<feature type="coiled-coil region" evidence="6">
    <location>
        <begin position="322"/>
        <end position="349"/>
    </location>
</feature>
<feature type="region of interest" description="Disordered" evidence="7">
    <location>
        <begin position="368"/>
        <end position="399"/>
    </location>
</feature>
<evidence type="ECO:0000256" key="4">
    <source>
        <dbReference type="ARBA" id="ARBA00023212"/>
    </source>
</evidence>
<reference evidence="9" key="1">
    <citation type="journal article" date="2004" name="Nature">
        <title>Genome duplication in the teleost fish Tetraodon nigroviridis reveals the early vertebrate proto-karyotype.</title>
        <authorList>
            <person name="Jaillon O."/>
            <person name="Aury J.-M."/>
            <person name="Brunet F."/>
            <person name="Petit J.-L."/>
            <person name="Stange-Thomann N."/>
            <person name="Mauceli E."/>
            <person name="Bouneau L."/>
            <person name="Fischer C."/>
            <person name="Ozouf-Costaz C."/>
            <person name="Bernot A."/>
            <person name="Nicaud S."/>
            <person name="Jaffe D."/>
            <person name="Fisher S."/>
            <person name="Lutfalla G."/>
            <person name="Dossat C."/>
            <person name="Segurens B."/>
            <person name="Dasilva C."/>
            <person name="Salanoubat M."/>
            <person name="Levy M."/>
            <person name="Boudet N."/>
            <person name="Castellano S."/>
            <person name="Anthouard V."/>
            <person name="Jubin C."/>
            <person name="Castelli V."/>
            <person name="Katinka M."/>
            <person name="Vacherie B."/>
            <person name="Biemont C."/>
            <person name="Skalli Z."/>
            <person name="Cattolico L."/>
            <person name="Poulain J."/>
            <person name="De Berardinis V."/>
            <person name="Cruaud C."/>
            <person name="Duprat S."/>
            <person name="Brottier P."/>
            <person name="Coutanceau J.-P."/>
            <person name="Gouzy J."/>
            <person name="Parra G."/>
            <person name="Lardier G."/>
            <person name="Chapple C."/>
            <person name="McKernan K.J."/>
            <person name="McEwan P."/>
            <person name="Bosak S."/>
            <person name="Kellis M."/>
            <person name="Volff J.-N."/>
            <person name="Guigo R."/>
            <person name="Zody M.C."/>
            <person name="Mesirov J."/>
            <person name="Lindblad-Toh K."/>
            <person name="Birren B."/>
            <person name="Nusbaum C."/>
            <person name="Kahn D."/>
            <person name="Robinson-Rechavi M."/>
            <person name="Laudet V."/>
            <person name="Schachter V."/>
            <person name="Quetier F."/>
            <person name="Saurin W."/>
            <person name="Scarpelli C."/>
            <person name="Wincker P."/>
            <person name="Lander E.S."/>
            <person name="Weissenbach J."/>
            <person name="Roest Crollius H."/>
        </authorList>
    </citation>
    <scope>NUCLEOTIDE SEQUENCE [LARGE SCALE GENOMIC DNA]</scope>
</reference>
<dbReference type="GO" id="GO:0051231">
    <property type="term" value="P:spindle elongation"/>
    <property type="evidence" value="ECO:0007669"/>
    <property type="project" value="TreeGrafter"/>
</dbReference>